<protein>
    <submittedName>
        <fullName evidence="2">Uncharacterized protein</fullName>
    </submittedName>
</protein>
<sequence length="94" mass="9789">GVRGDPAGHAGLARVGLNSCRAQARAQEDPSGRRARLGRRASSSHPLCRAGPGANCCRVWGWGWLGAQDSPEPRVPPGPAPEGLRRENSVNTAG</sequence>
<feature type="region of interest" description="Disordered" evidence="1">
    <location>
        <begin position="67"/>
        <end position="94"/>
    </location>
</feature>
<dbReference type="AlphaFoldDB" id="A0A218UFA6"/>
<feature type="region of interest" description="Disordered" evidence="1">
    <location>
        <begin position="21"/>
        <end position="45"/>
    </location>
</feature>
<name>A0A218UFA6_9PASE</name>
<comment type="caution">
    <text evidence="2">The sequence shown here is derived from an EMBL/GenBank/DDBJ whole genome shotgun (WGS) entry which is preliminary data.</text>
</comment>
<evidence type="ECO:0000256" key="1">
    <source>
        <dbReference type="SAM" id="MobiDB-lite"/>
    </source>
</evidence>
<evidence type="ECO:0000313" key="2">
    <source>
        <dbReference type="EMBL" id="OWK52261.1"/>
    </source>
</evidence>
<accession>A0A218UFA6</accession>
<organism evidence="2 3">
    <name type="scientific">Lonchura striata</name>
    <name type="common">white-rumped munia</name>
    <dbReference type="NCBI Taxonomy" id="40157"/>
    <lineage>
        <taxon>Eukaryota</taxon>
        <taxon>Metazoa</taxon>
        <taxon>Chordata</taxon>
        <taxon>Craniata</taxon>
        <taxon>Vertebrata</taxon>
        <taxon>Euteleostomi</taxon>
        <taxon>Archelosauria</taxon>
        <taxon>Archosauria</taxon>
        <taxon>Dinosauria</taxon>
        <taxon>Saurischia</taxon>
        <taxon>Theropoda</taxon>
        <taxon>Coelurosauria</taxon>
        <taxon>Aves</taxon>
        <taxon>Neognathae</taxon>
        <taxon>Neoaves</taxon>
        <taxon>Telluraves</taxon>
        <taxon>Australaves</taxon>
        <taxon>Passeriformes</taxon>
        <taxon>Passeroidea</taxon>
        <taxon>Estrildidae</taxon>
        <taxon>Estrildinae</taxon>
        <taxon>Lonchura</taxon>
    </lineage>
</organism>
<reference evidence="2 3" key="1">
    <citation type="submission" date="2017-05" db="EMBL/GenBank/DDBJ databases">
        <title>Genome of assembly of the Bengalese finch, Lonchura striata domestica.</title>
        <authorList>
            <person name="Colquitt B.M."/>
            <person name="Brainard M.S."/>
        </authorList>
    </citation>
    <scope>NUCLEOTIDE SEQUENCE [LARGE SCALE GENOMIC DNA]</scope>
    <source>
        <strain evidence="2">White83orange57</strain>
    </source>
</reference>
<dbReference type="EMBL" id="MUZQ01000361">
    <property type="protein sequence ID" value="OWK52261.1"/>
    <property type="molecule type" value="Genomic_DNA"/>
</dbReference>
<keyword evidence="3" id="KW-1185">Reference proteome</keyword>
<evidence type="ECO:0000313" key="3">
    <source>
        <dbReference type="Proteomes" id="UP000197619"/>
    </source>
</evidence>
<proteinExistence type="predicted"/>
<dbReference type="Proteomes" id="UP000197619">
    <property type="component" value="Unassembled WGS sequence"/>
</dbReference>
<feature type="non-terminal residue" evidence="2">
    <location>
        <position position="1"/>
    </location>
</feature>
<gene>
    <name evidence="2" type="ORF">RLOC_00014262</name>
</gene>